<feature type="region of interest" description="Disordered" evidence="3">
    <location>
        <begin position="21"/>
        <end position="50"/>
    </location>
</feature>
<name>A0ABM9LE04_9MYCO</name>
<evidence type="ECO:0000256" key="3">
    <source>
        <dbReference type="SAM" id="MobiDB-lite"/>
    </source>
</evidence>
<dbReference type="InterPro" id="IPR058644">
    <property type="entry name" value="Mtb12-like_C"/>
</dbReference>
<comment type="similarity">
    <text evidence="2">Belongs to the MTB12 family.</text>
</comment>
<evidence type="ECO:0000259" key="5">
    <source>
        <dbReference type="Pfam" id="PF26580"/>
    </source>
</evidence>
<evidence type="ECO:0000313" key="6">
    <source>
        <dbReference type="EMBL" id="CAJ1497401.1"/>
    </source>
</evidence>
<evidence type="ECO:0000256" key="1">
    <source>
        <dbReference type="ARBA" id="ARBA00022729"/>
    </source>
</evidence>
<dbReference type="Proteomes" id="UP001190336">
    <property type="component" value="Chromosome"/>
</dbReference>
<gene>
    <name evidence="6" type="ORF">MU0083_001662</name>
</gene>
<feature type="region of interest" description="Disordered" evidence="3">
    <location>
        <begin position="162"/>
        <end position="196"/>
    </location>
</feature>
<reference evidence="6 7" key="1">
    <citation type="submission" date="2023-08" db="EMBL/GenBank/DDBJ databases">
        <authorList>
            <person name="Folkvardsen B D."/>
            <person name="Norman A."/>
        </authorList>
    </citation>
    <scope>NUCLEOTIDE SEQUENCE [LARGE SCALE GENOMIC DNA]</scope>
    <source>
        <strain evidence="6 7">Mu0083</strain>
    </source>
</reference>
<evidence type="ECO:0000256" key="2">
    <source>
        <dbReference type="ARBA" id="ARBA00093774"/>
    </source>
</evidence>
<evidence type="ECO:0000256" key="4">
    <source>
        <dbReference type="SAM" id="SignalP"/>
    </source>
</evidence>
<organism evidence="6 7">
    <name type="scientific">[Mycobacterium] kokjensenii</name>
    <dbReference type="NCBI Taxonomy" id="3064287"/>
    <lineage>
        <taxon>Bacteria</taxon>
        <taxon>Bacillati</taxon>
        <taxon>Actinomycetota</taxon>
        <taxon>Actinomycetes</taxon>
        <taxon>Mycobacteriales</taxon>
        <taxon>Mycobacteriaceae</taxon>
        <taxon>Mycolicibacter</taxon>
    </lineage>
</organism>
<sequence length="196" mass="19953">MNRYRLALATALSGAVLALPGCGHQQPEPPAEPPSITTTTAAPAPSSPLPAPEALTDVLYRLSDPAIPAADKVALIEGAKPADAQTIDKFATALRDGGYLPLNLEAAEVTWSDRVPGHVTADVTVNTANPDTGAFTFPMEFAPADGGWQMSQDTAKAVLAFGKAHAGGTEPAPASEPTAEPAPEPEPASPPPPPAP</sequence>
<feature type="domain" description="Low molecular weight antigen MTB12-like C-terminal" evidence="5">
    <location>
        <begin position="48"/>
        <end position="164"/>
    </location>
</feature>
<feature type="compositionally biased region" description="Low complexity" evidence="3">
    <location>
        <begin position="34"/>
        <end position="44"/>
    </location>
</feature>
<dbReference type="Pfam" id="PF26580">
    <property type="entry name" value="Mtb12_C"/>
    <property type="match status" value="1"/>
</dbReference>
<feature type="compositionally biased region" description="Low complexity" evidence="3">
    <location>
        <begin position="169"/>
        <end position="179"/>
    </location>
</feature>
<keyword evidence="1 4" id="KW-0732">Signal</keyword>
<proteinExistence type="inferred from homology"/>
<feature type="compositionally biased region" description="Pro residues" evidence="3">
    <location>
        <begin position="180"/>
        <end position="196"/>
    </location>
</feature>
<dbReference type="RefSeq" id="WP_308476638.1">
    <property type="nucleotide sequence ID" value="NZ_OY726394.1"/>
</dbReference>
<dbReference type="EMBL" id="OY726394">
    <property type="protein sequence ID" value="CAJ1497401.1"/>
    <property type="molecule type" value="Genomic_DNA"/>
</dbReference>
<keyword evidence="7" id="KW-1185">Reference proteome</keyword>
<feature type="chain" id="PRO_5045901752" description="Low molecular weight antigen MTB12-like C-terminal domain-containing protein" evidence="4">
    <location>
        <begin position="19"/>
        <end position="196"/>
    </location>
</feature>
<accession>A0ABM9LE04</accession>
<evidence type="ECO:0000313" key="7">
    <source>
        <dbReference type="Proteomes" id="UP001190336"/>
    </source>
</evidence>
<protein>
    <recommendedName>
        <fullName evidence="5">Low molecular weight antigen MTB12-like C-terminal domain-containing protein</fullName>
    </recommendedName>
</protein>
<feature type="signal peptide" evidence="4">
    <location>
        <begin position="1"/>
        <end position="18"/>
    </location>
</feature>